<dbReference type="Proteomes" id="UP000316999">
    <property type="component" value="Segment"/>
</dbReference>
<sequence>MNTQSMNLCGYKIFSSVEVFLITRVINGDWEIISNLIDINTSDIEVTVVEFEYGKTKN</sequence>
<name>A0A514A0N8_9CAUD</name>
<evidence type="ECO:0000313" key="1">
    <source>
        <dbReference type="EMBL" id="QDH46844.1"/>
    </source>
</evidence>
<dbReference type="EMBL" id="MK838114">
    <property type="protein sequence ID" value="QDH46844.1"/>
    <property type="molecule type" value="Genomic_DNA"/>
</dbReference>
<gene>
    <name evidence="1" type="ORF">LAh8_139</name>
</gene>
<reference evidence="1 2" key="1">
    <citation type="submission" date="2019-04" db="EMBL/GenBank/DDBJ databases">
        <title>Novel bacteriophages capable of disrupting biofilms from clinical strains of Aeromonas hydrophila with intrinsic antibiotic resistance.</title>
        <authorList>
            <person name="Kabwe M."/>
            <person name="Brown T.L."/>
            <person name="Speirs L."/>
            <person name="Ku H."/>
            <person name="Leach M."/>
            <person name="Chan H.T."/>
            <person name="Petrovski S."/>
            <person name="Lock P."/>
            <person name="Tucci J."/>
        </authorList>
    </citation>
    <scope>NUCLEOTIDE SEQUENCE [LARGE SCALE GENOMIC DNA]</scope>
</reference>
<evidence type="ECO:0000313" key="2">
    <source>
        <dbReference type="Proteomes" id="UP000316999"/>
    </source>
</evidence>
<keyword evidence="2" id="KW-1185">Reference proteome</keyword>
<organism evidence="1 2">
    <name type="scientific">Aeromonas phage LAh_8</name>
    <dbReference type="NCBI Taxonomy" id="2591032"/>
    <lineage>
        <taxon>Viruses</taxon>
        <taxon>Duplodnaviria</taxon>
        <taxon>Heunggongvirae</taxon>
        <taxon>Uroviricota</taxon>
        <taxon>Caudoviricetes</taxon>
        <taxon>Grimontviridae</taxon>
        <taxon>Lahexavirus</taxon>
        <taxon>Lahexavirus LAh8</taxon>
    </lineage>
</organism>
<proteinExistence type="predicted"/>
<protein>
    <submittedName>
        <fullName evidence="1">Uncharacterized protein</fullName>
    </submittedName>
</protein>
<accession>A0A514A0N8</accession>